<dbReference type="OrthoDB" id="5561659at2759"/>
<dbReference type="SUPFAM" id="SSF56281">
    <property type="entry name" value="Metallo-hydrolase/oxidoreductase"/>
    <property type="match status" value="1"/>
</dbReference>
<evidence type="ECO:0000256" key="2">
    <source>
        <dbReference type="ARBA" id="ARBA00022801"/>
    </source>
</evidence>
<keyword evidence="2" id="KW-0378">Hydrolase</keyword>
<dbReference type="GO" id="GO:0035312">
    <property type="term" value="F:5'-3' DNA exonuclease activity"/>
    <property type="evidence" value="ECO:0007669"/>
    <property type="project" value="TreeGrafter"/>
</dbReference>
<dbReference type="GO" id="GO:0036297">
    <property type="term" value="P:interstrand cross-link repair"/>
    <property type="evidence" value="ECO:0007669"/>
    <property type="project" value="TreeGrafter"/>
</dbReference>
<comment type="caution">
    <text evidence="5">The sequence shown here is derived from an EMBL/GenBank/DDBJ whole genome shotgun (WGS) entry which is preliminary data.</text>
</comment>
<dbReference type="Proteomes" id="UP000827724">
    <property type="component" value="Unassembled WGS sequence"/>
</dbReference>
<organism evidence="5 6">
    <name type="scientific">Trichoderma cornu-damae</name>
    <dbReference type="NCBI Taxonomy" id="654480"/>
    <lineage>
        <taxon>Eukaryota</taxon>
        <taxon>Fungi</taxon>
        <taxon>Dikarya</taxon>
        <taxon>Ascomycota</taxon>
        <taxon>Pezizomycotina</taxon>
        <taxon>Sordariomycetes</taxon>
        <taxon>Hypocreomycetidae</taxon>
        <taxon>Hypocreales</taxon>
        <taxon>Hypocreaceae</taxon>
        <taxon>Trichoderma</taxon>
    </lineage>
</organism>
<feature type="domain" description="Metallo-beta-lactamase" evidence="4">
    <location>
        <begin position="21"/>
        <end position="144"/>
    </location>
</feature>
<dbReference type="PANTHER" id="PTHR23240:SF8">
    <property type="entry name" value="PROTEIN ARTEMIS"/>
    <property type="match status" value="1"/>
</dbReference>
<evidence type="ECO:0000313" key="5">
    <source>
        <dbReference type="EMBL" id="KAH6609976.1"/>
    </source>
</evidence>
<dbReference type="Gene3D" id="3.40.50.12650">
    <property type="match status" value="2"/>
</dbReference>
<dbReference type="Pfam" id="PF12706">
    <property type="entry name" value="Lactamase_B_2"/>
    <property type="match status" value="1"/>
</dbReference>
<accession>A0A9P8QRL2</accession>
<sequence>MSTFNGLVSEFPDIRIDFFRPHADAPPPLACFLSHVHSDHLSGLETLRSPFVYCSAATREILLRLERYPCRINYARGILEARQQTYKHLSRAIKPLPLESPTTIELQPGNYIQVTLFDANHCPGSVMFLIEGNGKAVLYSGDVRCEPWFVNAIARNPTLIEYTCGIKVLDNIYLDTSFTDDIPFNTKAEGIAELLHKVMRYPKDTVFYIQSWTYGYEDVWVALAKALNSPIHVDCYKLRIYNSLNTSLPDNPSNYGTHLTATAAALTGFMCGNSPQPGCLTTDQNVRLHSCERGDGCATAKHSSVVRIQPVVASFPDGGVMHEAGIGGGGEDLEREMELRVPGQKDLCSLLGIIDALRNMTEKDRIECARLMTSALASGRNLPLHIGLSSSEDLCSTDLRKAILSLANNYSQPTPSRTRYKEHNGTELPSVIQFPYARHSSYAELCDLVGAFKPKDIWPCTFHLETWRKRAISIESLFGKYCSGNVFAHDLRVNNLTEQNIQQTCDEPCSQDRESCDPDLTPPMDQASPNPLHSRATMGIMTIPSDAHKLAKRRYHMPLNVIAGDVNEEGPSWHFEKQLDDALLPIQGRASRSCAKGDCTESEDESQKTNASFPLVLSLHYPSVRCEAYERMLQNYRGIGWNSIELISTGCNHSAVEKEL</sequence>
<dbReference type="InterPro" id="IPR036866">
    <property type="entry name" value="RibonucZ/Hydroxyglut_hydro"/>
</dbReference>
<keyword evidence="6" id="KW-1185">Reference proteome</keyword>
<protein>
    <recommendedName>
        <fullName evidence="4">Metallo-beta-lactamase domain-containing protein</fullName>
    </recommendedName>
</protein>
<dbReference type="EMBL" id="JAIWOZ010000002">
    <property type="protein sequence ID" value="KAH6609976.1"/>
    <property type="molecule type" value="Genomic_DNA"/>
</dbReference>
<keyword evidence="1" id="KW-0540">Nuclease</keyword>
<evidence type="ECO:0000313" key="6">
    <source>
        <dbReference type="Proteomes" id="UP000827724"/>
    </source>
</evidence>
<keyword evidence="3" id="KW-0269">Exonuclease</keyword>
<dbReference type="InterPro" id="IPR001279">
    <property type="entry name" value="Metallo-B-lactamas"/>
</dbReference>
<evidence type="ECO:0000256" key="3">
    <source>
        <dbReference type="ARBA" id="ARBA00022839"/>
    </source>
</evidence>
<gene>
    <name evidence="5" type="ORF">Trco_003322</name>
</gene>
<dbReference type="GO" id="GO:0006303">
    <property type="term" value="P:double-strand break repair via nonhomologous end joining"/>
    <property type="evidence" value="ECO:0007669"/>
    <property type="project" value="TreeGrafter"/>
</dbReference>
<proteinExistence type="predicted"/>
<dbReference type="GO" id="GO:0003684">
    <property type="term" value="F:damaged DNA binding"/>
    <property type="evidence" value="ECO:0007669"/>
    <property type="project" value="TreeGrafter"/>
</dbReference>
<name>A0A9P8QRL2_9HYPO</name>
<dbReference type="AlphaFoldDB" id="A0A9P8QRL2"/>
<dbReference type="GO" id="GO:0000723">
    <property type="term" value="P:telomere maintenance"/>
    <property type="evidence" value="ECO:0007669"/>
    <property type="project" value="TreeGrafter"/>
</dbReference>
<evidence type="ECO:0000259" key="4">
    <source>
        <dbReference type="Pfam" id="PF12706"/>
    </source>
</evidence>
<reference evidence="5" key="1">
    <citation type="submission" date="2021-08" db="EMBL/GenBank/DDBJ databases">
        <title>Chromosome-Level Trichoderma cornu-damae using Hi-C Data.</title>
        <authorList>
            <person name="Kim C.S."/>
        </authorList>
    </citation>
    <scope>NUCLEOTIDE SEQUENCE</scope>
    <source>
        <strain evidence="5">KA19-0412C</strain>
    </source>
</reference>
<dbReference type="Gene3D" id="3.60.15.10">
    <property type="entry name" value="Ribonuclease Z/Hydroxyacylglutathione hydrolase-like"/>
    <property type="match status" value="2"/>
</dbReference>
<dbReference type="PANTHER" id="PTHR23240">
    <property type="entry name" value="DNA CROSS-LINK REPAIR PROTEIN PSO2/SNM1-RELATED"/>
    <property type="match status" value="1"/>
</dbReference>
<evidence type="ECO:0000256" key="1">
    <source>
        <dbReference type="ARBA" id="ARBA00022722"/>
    </source>
</evidence>